<comment type="cofactor">
    <cofactor evidence="1">
        <name>Zn(2+)</name>
        <dbReference type="ChEBI" id="CHEBI:29105"/>
    </cofactor>
</comment>
<proteinExistence type="predicted"/>
<dbReference type="GO" id="GO:0016787">
    <property type="term" value="F:hydrolase activity"/>
    <property type="evidence" value="ECO:0007669"/>
    <property type="project" value="UniProtKB-KW"/>
</dbReference>
<dbReference type="Pfam" id="PF00753">
    <property type="entry name" value="Lactamase_B"/>
    <property type="match status" value="1"/>
</dbReference>
<dbReference type="Proteomes" id="UP000054016">
    <property type="component" value="Unassembled WGS sequence"/>
</dbReference>
<evidence type="ECO:0000313" key="6">
    <source>
        <dbReference type="EMBL" id="KON30949.1"/>
    </source>
</evidence>
<dbReference type="InterPro" id="IPR036866">
    <property type="entry name" value="RibonucZ/Hydroxyglut_hydro"/>
</dbReference>
<dbReference type="InterPro" id="IPR051453">
    <property type="entry name" value="MBL_Glyoxalase_II"/>
</dbReference>
<dbReference type="PANTHER" id="PTHR46233">
    <property type="entry name" value="HYDROXYACYLGLUTATHIONE HYDROLASE GLOC"/>
    <property type="match status" value="1"/>
</dbReference>
<evidence type="ECO:0000313" key="7">
    <source>
        <dbReference type="Proteomes" id="UP000054016"/>
    </source>
</evidence>
<dbReference type="SUPFAM" id="SSF56281">
    <property type="entry name" value="Metallo-hydrolase/oxidoreductase"/>
    <property type="match status" value="1"/>
</dbReference>
<dbReference type="EMBL" id="LFWV01000047">
    <property type="protein sequence ID" value="KON30949.1"/>
    <property type="molecule type" value="Genomic_DNA"/>
</dbReference>
<dbReference type="PANTHER" id="PTHR46233:SF3">
    <property type="entry name" value="HYDROXYACYLGLUTATHIONE HYDROLASE GLOC"/>
    <property type="match status" value="1"/>
</dbReference>
<sequence length="201" mass="22206">MQIHNFNVGVLSTNCYVVSCLETKEAIIIDPGFDSSYEAEQIIRYVDENALKVKFIVNTHGHEDHISGDVLLKREYGVPICIHEYDAPCLEGLDEKLSPANVVLEDEERLKFGHITLKVMHTPGHSLGSICLVGQKLVFSGDTLFAGGIGRTDFAGGSNDDMRISLQKLVCLPENCVVYPGHGCFSTIGEEKRVNPFLRLL</sequence>
<keyword evidence="2" id="KW-0479">Metal-binding</keyword>
<reference evidence="7" key="1">
    <citation type="submission" date="2015-06" db="EMBL/GenBank/DDBJ databases">
        <title>New insights into the roles of widespread benthic archaea in carbon and nitrogen cycling.</title>
        <authorList>
            <person name="Lazar C.S."/>
            <person name="Baker B.J."/>
            <person name="Seitz K.W."/>
            <person name="Hyde A.S."/>
            <person name="Dick G.J."/>
            <person name="Hinrichs K.-U."/>
            <person name="Teske A.P."/>
        </authorList>
    </citation>
    <scope>NUCLEOTIDE SEQUENCE [LARGE SCALE GENOMIC DNA]</scope>
</reference>
<evidence type="ECO:0000256" key="2">
    <source>
        <dbReference type="ARBA" id="ARBA00022723"/>
    </source>
</evidence>
<feature type="domain" description="Metallo-beta-lactamase" evidence="5">
    <location>
        <begin position="12"/>
        <end position="182"/>
    </location>
</feature>
<accession>A0A0M0BRB1</accession>
<dbReference type="SMART" id="SM00849">
    <property type="entry name" value="Lactamase_B"/>
    <property type="match status" value="1"/>
</dbReference>
<dbReference type="Gene3D" id="3.60.15.10">
    <property type="entry name" value="Ribonuclease Z/Hydroxyacylglutathione hydrolase-like"/>
    <property type="match status" value="1"/>
</dbReference>
<dbReference type="InterPro" id="IPR001279">
    <property type="entry name" value="Metallo-B-lactamas"/>
</dbReference>
<keyword evidence="4" id="KW-0862">Zinc</keyword>
<gene>
    <name evidence="6" type="ORF">AC478_03515</name>
</gene>
<comment type="caution">
    <text evidence="6">The sequence shown here is derived from an EMBL/GenBank/DDBJ whole genome shotgun (WGS) entry which is preliminary data.</text>
</comment>
<evidence type="ECO:0000259" key="5">
    <source>
        <dbReference type="SMART" id="SM00849"/>
    </source>
</evidence>
<dbReference type="CDD" id="cd06262">
    <property type="entry name" value="metallo-hydrolase-like_MBL-fold"/>
    <property type="match status" value="1"/>
</dbReference>
<evidence type="ECO:0000256" key="1">
    <source>
        <dbReference type="ARBA" id="ARBA00001947"/>
    </source>
</evidence>
<dbReference type="GO" id="GO:0046872">
    <property type="term" value="F:metal ion binding"/>
    <property type="evidence" value="ECO:0007669"/>
    <property type="project" value="UniProtKB-KW"/>
</dbReference>
<name>A0A0M0BRB1_9ARCH</name>
<dbReference type="AlphaFoldDB" id="A0A0M0BRB1"/>
<evidence type="ECO:0000256" key="3">
    <source>
        <dbReference type="ARBA" id="ARBA00022801"/>
    </source>
</evidence>
<organism evidence="6 7">
    <name type="scientific">miscellaneous Crenarchaeota group-1 archaeon SG8-32-3</name>
    <dbReference type="NCBI Taxonomy" id="1685125"/>
    <lineage>
        <taxon>Archaea</taxon>
        <taxon>Candidatus Bathyarchaeota</taxon>
        <taxon>MCG-1</taxon>
    </lineage>
</organism>
<protein>
    <recommendedName>
        <fullName evidence="5">Metallo-beta-lactamase domain-containing protein</fullName>
    </recommendedName>
</protein>
<evidence type="ECO:0000256" key="4">
    <source>
        <dbReference type="ARBA" id="ARBA00022833"/>
    </source>
</evidence>
<keyword evidence="3" id="KW-0378">Hydrolase</keyword>